<dbReference type="GO" id="GO:0009279">
    <property type="term" value="C:cell outer membrane"/>
    <property type="evidence" value="ECO:0007669"/>
    <property type="project" value="UniProtKB-SubCell"/>
</dbReference>
<feature type="site" description="Critical for activity" evidence="2">
    <location>
        <position position="205"/>
    </location>
</feature>
<comment type="catalytic activity">
    <reaction evidence="1">
        <text>a 3-(acyloxy)acyl derivative of bacterial toxin + H2O = a 3-hydroxyacyl derivative of bacterial toxin + a fatty acid + H(+)</text>
        <dbReference type="Rhea" id="RHEA:12032"/>
        <dbReference type="ChEBI" id="CHEBI:15377"/>
        <dbReference type="ChEBI" id="CHEBI:15378"/>
        <dbReference type="ChEBI" id="CHEBI:28868"/>
        <dbReference type="ChEBI" id="CHEBI:136853"/>
        <dbReference type="ChEBI" id="CHEBI:140675"/>
        <dbReference type="EC" id="3.1.1.77"/>
    </reaction>
</comment>
<name>Q1LRY7_CUPMC</name>
<dbReference type="STRING" id="266264.Rmet_0203"/>
<dbReference type="PIRSF" id="PIRSF029681">
    <property type="entry name" value="PagL"/>
    <property type="match status" value="1"/>
</dbReference>
<dbReference type="InterPro" id="IPR018550">
    <property type="entry name" value="Lipid-A_deacylase-rel"/>
</dbReference>
<dbReference type="Gene3D" id="2.40.160.20">
    <property type="match status" value="1"/>
</dbReference>
<dbReference type="HOGENOM" id="CLU_093405_0_0_4"/>
<dbReference type="GO" id="GO:0050528">
    <property type="term" value="F:acyloxyacyl hydrolase activity"/>
    <property type="evidence" value="ECO:0007669"/>
    <property type="project" value="UniProtKB-EC"/>
</dbReference>
<comment type="similarity">
    <text evidence="1">Belongs to the PagL family.</text>
</comment>
<keyword evidence="1" id="KW-0378">Hydrolase</keyword>
<dbReference type="EC" id="3.1.1.77" evidence="1"/>
<keyword evidence="1" id="KW-0472">Membrane</keyword>
<dbReference type="InterPro" id="IPR011250">
    <property type="entry name" value="OMP/PagP_B-barrel"/>
</dbReference>
<comment type="subcellular location">
    <subcellularLocation>
        <location evidence="1">Cell outer membrane</location>
        <topology evidence="1">Multi-pass membrane protein</topology>
    </subcellularLocation>
</comment>
<dbReference type="EMBL" id="CP000352">
    <property type="protein sequence ID" value="ABF07089.1"/>
    <property type="molecule type" value="Genomic_DNA"/>
</dbReference>
<dbReference type="KEGG" id="rme:Rmet_0203"/>
<dbReference type="SUPFAM" id="SSF56925">
    <property type="entry name" value="OMPA-like"/>
    <property type="match status" value="1"/>
</dbReference>
<evidence type="ECO:0000256" key="2">
    <source>
        <dbReference type="PIRSR" id="PIRSR029681-2"/>
    </source>
</evidence>
<dbReference type="eggNOG" id="COG3637">
    <property type="taxonomic scope" value="Bacteria"/>
</dbReference>
<sequence length="226" mass="24802">MAAYAVPFDVRCRANLSSMSMNKKTEQQEHHMPPANLSRKLPSARLLAIAALVAGASSAASAEELVGWAHPAVQAAFARDTDHGINKYEIAVNFNTPIQYGNPDGWLFRLQAEANMGYWDARSGTNRQNLMEFGLTPILRVEKRGGYFVPFLEAGVGLRLLTHTSTSDQHNFSTAFQFGDMVGLGVGFGKNAATEVGMRFQHISNAGIKEPNPGTNLYTGYVRYRF</sequence>
<dbReference type="Pfam" id="PF09411">
    <property type="entry name" value="PagL"/>
    <property type="match status" value="1"/>
</dbReference>
<dbReference type="AlphaFoldDB" id="Q1LRY7"/>
<proteinExistence type="inferred from homology"/>
<protein>
    <recommendedName>
        <fullName evidence="1">Lipid A deacylase</fullName>
        <ecNumber evidence="1">3.1.1.77</ecNumber>
    </recommendedName>
    <alternativeName>
        <fullName evidence="1">LPS 3-O-deacylase</fullName>
    </alternativeName>
    <alternativeName>
        <fullName evidence="1">Outer membrane enzyme</fullName>
    </alternativeName>
</protein>
<dbReference type="Proteomes" id="UP000002429">
    <property type="component" value="Chromosome"/>
</dbReference>
<reference evidence="4" key="1">
    <citation type="journal article" date="2010" name="PLoS ONE">
        <title>The complete genome sequence of Cupriavidus metallidurans strain CH34, a master survivalist in harsh and anthropogenic environments.</title>
        <authorList>
            <person name="Janssen P.J."/>
            <person name="Van Houdt R."/>
            <person name="Moors H."/>
            <person name="Monsieurs P."/>
            <person name="Morin N."/>
            <person name="Michaux A."/>
            <person name="Benotmane M.A."/>
            <person name="Leys N."/>
            <person name="Vallaeys T."/>
            <person name="Lapidus A."/>
            <person name="Monchy S."/>
            <person name="Medigue C."/>
            <person name="Taghavi S."/>
            <person name="McCorkle S."/>
            <person name="Dunn J."/>
            <person name="van der Lelie D."/>
            <person name="Mergeay M."/>
        </authorList>
    </citation>
    <scope>NUCLEOTIDE SEQUENCE [LARGE SCALE GENOMIC DNA]</scope>
    <source>
        <strain evidence="4">ATCC 43123 / DSM 2839 / NBRC 102507 / CH34</strain>
    </source>
</reference>
<keyword evidence="1" id="KW-0998">Cell outer membrane</keyword>
<comment type="subunit">
    <text evidence="1">Homodimer.</text>
</comment>
<gene>
    <name evidence="3" type="ordered locus">Rmet_0203</name>
</gene>
<evidence type="ECO:0000256" key="1">
    <source>
        <dbReference type="PIRNR" id="PIRNR029681"/>
    </source>
</evidence>
<comment type="function">
    <text evidence="1">Has lipid A 3-O-deacylase activity. Hydrolyzes the ester bond at the 3 position of lipid A, a bioactive component of lipopolysaccharide (LPS), thereby releasing the primary fatty acyl moiety.</text>
</comment>
<keyword evidence="4" id="KW-1185">Reference proteome</keyword>
<accession>Q1LRY7</accession>
<evidence type="ECO:0000313" key="4">
    <source>
        <dbReference type="Proteomes" id="UP000002429"/>
    </source>
</evidence>
<organism evidence="3 4">
    <name type="scientific">Cupriavidus metallidurans (strain ATCC 43123 / DSM 2839 / NBRC 102507 / CH34)</name>
    <name type="common">Ralstonia metallidurans</name>
    <dbReference type="NCBI Taxonomy" id="266264"/>
    <lineage>
        <taxon>Bacteria</taxon>
        <taxon>Pseudomonadati</taxon>
        <taxon>Pseudomonadota</taxon>
        <taxon>Betaproteobacteria</taxon>
        <taxon>Burkholderiales</taxon>
        <taxon>Burkholderiaceae</taxon>
        <taxon>Cupriavidus</taxon>
    </lineage>
</organism>
<evidence type="ECO:0000313" key="3">
    <source>
        <dbReference type="EMBL" id="ABF07089.1"/>
    </source>
</evidence>